<feature type="region of interest" description="Disordered" evidence="5">
    <location>
        <begin position="274"/>
        <end position="345"/>
    </location>
</feature>
<comment type="caution">
    <text evidence="7">The sequence shown here is derived from an EMBL/GenBank/DDBJ whole genome shotgun (WGS) entry which is preliminary data.</text>
</comment>
<accession>A0A8H7CMD9</accession>
<dbReference type="AlphaFoldDB" id="A0A8H7CMD9"/>
<evidence type="ECO:0000256" key="1">
    <source>
        <dbReference type="ARBA" id="ARBA00022723"/>
    </source>
</evidence>
<dbReference type="InterPro" id="IPR002893">
    <property type="entry name" value="Znf_MYND"/>
</dbReference>
<dbReference type="OrthoDB" id="3188288at2759"/>
<evidence type="ECO:0000256" key="3">
    <source>
        <dbReference type="ARBA" id="ARBA00022833"/>
    </source>
</evidence>
<sequence length="467" mass="52121">MPRPIKKFPPPHTYGMPDFRDGIAAWNAAWERTFPILDSKIRNMEALVASNPSAEQDKMEWNYNLVRGVRTVQADLRVLAATTVLGSRWKTLTPAEREAHMLEGLMRTCLRLPVHMPNARMYASDITLASLETDSGGGFLDLLKKYVPDDTEGGPTSYLHPGWTKETIERLENAGHVAGVQIWIALRDSFLVFFLYNTISSFVGIPRVLKTDENDSTPLHWRTHICEGCGDREKKGAPFSVCRNCNASDNVFSRRVYYCSRTCQKSDWPNHKKVCGKGAHSRGRPERHQLHLGPPPSKCFSSRRWGPRATDTQDPRPSSGKCTSSKPSRPAPTRSSPPTGPRRIKSPTFITHLVLRLAVQTAMATGDERCIAALLGTVPEFQDAPGGFVGQLVEEYGGTRVAGATAAVRARAEMDDLPILGRWITEFLDTKAGSQYVEIASEPLEGPSREVTRKVITDLREWWPRRS</sequence>
<dbReference type="GO" id="GO:0008270">
    <property type="term" value="F:zinc ion binding"/>
    <property type="evidence" value="ECO:0007669"/>
    <property type="project" value="UniProtKB-KW"/>
</dbReference>
<evidence type="ECO:0000256" key="2">
    <source>
        <dbReference type="ARBA" id="ARBA00022771"/>
    </source>
</evidence>
<evidence type="ECO:0000256" key="5">
    <source>
        <dbReference type="SAM" id="MobiDB-lite"/>
    </source>
</evidence>
<feature type="compositionally biased region" description="Polar residues" evidence="5">
    <location>
        <begin position="310"/>
        <end position="322"/>
    </location>
</feature>
<keyword evidence="8" id="KW-1185">Reference proteome</keyword>
<dbReference type="Proteomes" id="UP000620124">
    <property type="component" value="Unassembled WGS sequence"/>
</dbReference>
<feature type="compositionally biased region" description="Low complexity" evidence="5">
    <location>
        <begin position="323"/>
        <end position="337"/>
    </location>
</feature>
<protein>
    <submittedName>
        <fullName evidence="7">MYND-type domain-containing protein</fullName>
    </submittedName>
</protein>
<evidence type="ECO:0000313" key="8">
    <source>
        <dbReference type="Proteomes" id="UP000620124"/>
    </source>
</evidence>
<reference evidence="7" key="1">
    <citation type="submission" date="2020-05" db="EMBL/GenBank/DDBJ databases">
        <title>Mycena genomes resolve the evolution of fungal bioluminescence.</title>
        <authorList>
            <person name="Tsai I.J."/>
        </authorList>
    </citation>
    <scope>NUCLEOTIDE SEQUENCE</scope>
    <source>
        <strain evidence="7">CCC161011</strain>
    </source>
</reference>
<dbReference type="Gene3D" id="6.10.140.2220">
    <property type="match status" value="1"/>
</dbReference>
<gene>
    <name evidence="7" type="ORF">MVEN_01740800</name>
</gene>
<keyword evidence="2 4" id="KW-0863">Zinc-finger</keyword>
<keyword evidence="3" id="KW-0862">Zinc</keyword>
<evidence type="ECO:0000313" key="7">
    <source>
        <dbReference type="EMBL" id="KAF7343104.1"/>
    </source>
</evidence>
<name>A0A8H7CMD9_9AGAR</name>
<dbReference type="SUPFAM" id="SSF144232">
    <property type="entry name" value="HIT/MYND zinc finger-like"/>
    <property type="match status" value="1"/>
</dbReference>
<evidence type="ECO:0000256" key="4">
    <source>
        <dbReference type="PROSITE-ProRule" id="PRU00134"/>
    </source>
</evidence>
<organism evidence="7 8">
    <name type="scientific">Mycena venus</name>
    <dbReference type="NCBI Taxonomy" id="2733690"/>
    <lineage>
        <taxon>Eukaryota</taxon>
        <taxon>Fungi</taxon>
        <taxon>Dikarya</taxon>
        <taxon>Basidiomycota</taxon>
        <taxon>Agaricomycotina</taxon>
        <taxon>Agaricomycetes</taxon>
        <taxon>Agaricomycetidae</taxon>
        <taxon>Agaricales</taxon>
        <taxon>Marasmiineae</taxon>
        <taxon>Mycenaceae</taxon>
        <taxon>Mycena</taxon>
    </lineage>
</organism>
<dbReference type="Pfam" id="PF01753">
    <property type="entry name" value="zf-MYND"/>
    <property type="match status" value="1"/>
</dbReference>
<proteinExistence type="predicted"/>
<dbReference type="PROSITE" id="PS50865">
    <property type="entry name" value="ZF_MYND_2"/>
    <property type="match status" value="1"/>
</dbReference>
<evidence type="ECO:0000259" key="6">
    <source>
        <dbReference type="PROSITE" id="PS50865"/>
    </source>
</evidence>
<keyword evidence="1" id="KW-0479">Metal-binding</keyword>
<dbReference type="EMBL" id="JACAZI010000016">
    <property type="protein sequence ID" value="KAF7343104.1"/>
    <property type="molecule type" value="Genomic_DNA"/>
</dbReference>
<feature type="domain" description="MYND-type" evidence="6">
    <location>
        <begin position="226"/>
        <end position="275"/>
    </location>
</feature>